<protein>
    <recommendedName>
        <fullName evidence="1">Nudix hydrolase domain-containing protein</fullName>
    </recommendedName>
</protein>
<comment type="caution">
    <text evidence="2">The sequence shown here is derived from an EMBL/GenBank/DDBJ whole genome shotgun (WGS) entry which is preliminary data.</text>
</comment>
<dbReference type="STRING" id="1802114.A2719_04870"/>
<dbReference type="Proteomes" id="UP000177480">
    <property type="component" value="Unassembled WGS sequence"/>
</dbReference>
<dbReference type="AlphaFoldDB" id="A0A1G2G307"/>
<dbReference type="SUPFAM" id="SSF55811">
    <property type="entry name" value="Nudix"/>
    <property type="match status" value="1"/>
</dbReference>
<dbReference type="InterPro" id="IPR015797">
    <property type="entry name" value="NUDIX_hydrolase-like_dom_sf"/>
</dbReference>
<dbReference type="Gene3D" id="3.90.79.10">
    <property type="entry name" value="Nucleoside Triphosphate Pyrophosphohydrolase"/>
    <property type="match status" value="1"/>
</dbReference>
<accession>A0A1G2G307</accession>
<proteinExistence type="predicted"/>
<reference evidence="2 3" key="1">
    <citation type="journal article" date="2016" name="Nat. Commun.">
        <title>Thousands of microbial genomes shed light on interconnected biogeochemical processes in an aquifer system.</title>
        <authorList>
            <person name="Anantharaman K."/>
            <person name="Brown C.T."/>
            <person name="Hug L.A."/>
            <person name="Sharon I."/>
            <person name="Castelle C.J."/>
            <person name="Probst A.J."/>
            <person name="Thomas B.C."/>
            <person name="Singh A."/>
            <person name="Wilkins M.J."/>
            <person name="Karaoz U."/>
            <person name="Brodie E.L."/>
            <person name="Williams K.H."/>
            <person name="Hubbard S.S."/>
            <person name="Banfield J.F."/>
        </authorList>
    </citation>
    <scope>NUCLEOTIDE SEQUENCE [LARGE SCALE GENOMIC DNA]</scope>
</reference>
<evidence type="ECO:0000313" key="3">
    <source>
        <dbReference type="Proteomes" id="UP000177480"/>
    </source>
</evidence>
<dbReference type="EMBL" id="MHNK01000004">
    <property type="protein sequence ID" value="OGZ44362.1"/>
    <property type="molecule type" value="Genomic_DNA"/>
</dbReference>
<feature type="domain" description="Nudix hydrolase" evidence="1">
    <location>
        <begin position="7"/>
        <end position="136"/>
    </location>
</feature>
<dbReference type="Pfam" id="PF00293">
    <property type="entry name" value="NUDIX"/>
    <property type="match status" value="1"/>
</dbReference>
<sequence>MKRDYATYQVALKIFLRKGRNILFLKDENGKWDLPGGRIDNVEGKMPLEKILAREVREELGRKVKYDLGLPAVQFRRFIHSRDIYNLITIYEAIYRGGDIKLSHEHTSFEWLNPKTYPFRRNQFSNDNEEYKALMKYFGRK</sequence>
<name>A0A1G2G307_9BACT</name>
<evidence type="ECO:0000313" key="2">
    <source>
        <dbReference type="EMBL" id="OGZ44362.1"/>
    </source>
</evidence>
<evidence type="ECO:0000259" key="1">
    <source>
        <dbReference type="PROSITE" id="PS51462"/>
    </source>
</evidence>
<dbReference type="PROSITE" id="PS51462">
    <property type="entry name" value="NUDIX"/>
    <property type="match status" value="1"/>
</dbReference>
<dbReference type="InterPro" id="IPR000086">
    <property type="entry name" value="NUDIX_hydrolase_dom"/>
</dbReference>
<organism evidence="2 3">
    <name type="scientific">Candidatus Ryanbacteria bacterium RIFCSPHIGHO2_01_FULL_45_22</name>
    <dbReference type="NCBI Taxonomy" id="1802114"/>
    <lineage>
        <taxon>Bacteria</taxon>
        <taxon>Candidatus Ryaniibacteriota</taxon>
    </lineage>
</organism>
<gene>
    <name evidence="2" type="ORF">A2719_04870</name>
</gene>